<protein>
    <submittedName>
        <fullName evidence="2">Uncharacterized protein</fullName>
    </submittedName>
</protein>
<proteinExistence type="predicted"/>
<gene>
    <name evidence="2" type="ORF">Asi03nite_57920</name>
</gene>
<sequence length="116" mass="11906">MLPEPDSGITWPTAVTLSGVPGRESGQVKVSPSCTTVAPGRAFGERVPGVAVERHRLARRCGGRGGRRQPGGGEGDRDHERDERSGSMHDSHGRPPGSGSRSGQAAAGGGERVEGA</sequence>
<feature type="region of interest" description="Disordered" evidence="1">
    <location>
        <begin position="1"/>
        <end position="41"/>
    </location>
</feature>
<name>A0A919NBR9_9ACTN</name>
<dbReference type="EMBL" id="BOMW01000060">
    <property type="protein sequence ID" value="GIF08254.1"/>
    <property type="molecule type" value="Genomic_DNA"/>
</dbReference>
<dbReference type="Proteomes" id="UP000629619">
    <property type="component" value="Unassembled WGS sequence"/>
</dbReference>
<evidence type="ECO:0000313" key="3">
    <source>
        <dbReference type="Proteomes" id="UP000629619"/>
    </source>
</evidence>
<feature type="compositionally biased region" description="Low complexity" evidence="1">
    <location>
        <begin position="94"/>
        <end position="105"/>
    </location>
</feature>
<feature type="region of interest" description="Disordered" evidence="1">
    <location>
        <begin position="58"/>
        <end position="116"/>
    </location>
</feature>
<dbReference type="AlphaFoldDB" id="A0A919NBR9"/>
<evidence type="ECO:0000313" key="2">
    <source>
        <dbReference type="EMBL" id="GIF08254.1"/>
    </source>
</evidence>
<organism evidence="2 3">
    <name type="scientific">Actinoplanes siamensis</name>
    <dbReference type="NCBI Taxonomy" id="1223317"/>
    <lineage>
        <taxon>Bacteria</taxon>
        <taxon>Bacillati</taxon>
        <taxon>Actinomycetota</taxon>
        <taxon>Actinomycetes</taxon>
        <taxon>Micromonosporales</taxon>
        <taxon>Micromonosporaceae</taxon>
        <taxon>Actinoplanes</taxon>
    </lineage>
</organism>
<keyword evidence="3" id="KW-1185">Reference proteome</keyword>
<feature type="compositionally biased region" description="Basic residues" evidence="1">
    <location>
        <begin position="58"/>
        <end position="67"/>
    </location>
</feature>
<feature type="compositionally biased region" description="Basic and acidic residues" evidence="1">
    <location>
        <begin position="74"/>
        <end position="93"/>
    </location>
</feature>
<comment type="caution">
    <text evidence="2">The sequence shown here is derived from an EMBL/GenBank/DDBJ whole genome shotgun (WGS) entry which is preliminary data.</text>
</comment>
<accession>A0A919NBR9</accession>
<reference evidence="2" key="1">
    <citation type="submission" date="2021-01" db="EMBL/GenBank/DDBJ databases">
        <title>Whole genome shotgun sequence of Actinoplanes siamensis NBRC 109076.</title>
        <authorList>
            <person name="Komaki H."/>
            <person name="Tamura T."/>
        </authorList>
    </citation>
    <scope>NUCLEOTIDE SEQUENCE</scope>
    <source>
        <strain evidence="2">NBRC 109076</strain>
    </source>
</reference>
<evidence type="ECO:0000256" key="1">
    <source>
        <dbReference type="SAM" id="MobiDB-lite"/>
    </source>
</evidence>